<evidence type="ECO:0000313" key="12">
    <source>
        <dbReference type="EMBL" id="ANE53445.1"/>
    </source>
</evidence>
<dbReference type="Gene3D" id="2.40.170.20">
    <property type="entry name" value="TonB-dependent receptor, beta-barrel domain"/>
    <property type="match status" value="1"/>
</dbReference>
<dbReference type="NCBIfam" id="TIGR04056">
    <property type="entry name" value="OMP_RagA_SusC"/>
    <property type="match status" value="1"/>
</dbReference>
<dbReference type="InterPro" id="IPR036942">
    <property type="entry name" value="Beta-barrel_TonB_sf"/>
</dbReference>
<evidence type="ECO:0000259" key="10">
    <source>
        <dbReference type="Pfam" id="PF00593"/>
    </source>
</evidence>
<evidence type="ECO:0000313" key="13">
    <source>
        <dbReference type="Proteomes" id="UP000077177"/>
    </source>
</evidence>
<dbReference type="InterPro" id="IPR037066">
    <property type="entry name" value="Plug_dom_sf"/>
</dbReference>
<dbReference type="AlphaFoldDB" id="A0A172U278"/>
<evidence type="ECO:0000256" key="8">
    <source>
        <dbReference type="PROSITE-ProRule" id="PRU01360"/>
    </source>
</evidence>
<accession>A0A172U278</accession>
<dbReference type="GO" id="GO:0009279">
    <property type="term" value="C:cell outer membrane"/>
    <property type="evidence" value="ECO:0007669"/>
    <property type="project" value="UniProtKB-SubCell"/>
</dbReference>
<evidence type="ECO:0000256" key="5">
    <source>
        <dbReference type="ARBA" id="ARBA00023077"/>
    </source>
</evidence>
<dbReference type="Gene3D" id="2.170.130.10">
    <property type="entry name" value="TonB-dependent receptor, plug domain"/>
    <property type="match status" value="1"/>
</dbReference>
<dbReference type="InterPro" id="IPR000531">
    <property type="entry name" value="Beta-barrel_TonB"/>
</dbReference>
<proteinExistence type="inferred from homology"/>
<dbReference type="Pfam" id="PF13715">
    <property type="entry name" value="CarbopepD_reg_2"/>
    <property type="match status" value="1"/>
</dbReference>
<reference evidence="12 13" key="2">
    <citation type="journal article" date="2016" name="Int. J. Syst. Evol. Microbiol.">
        <title>Flavisolibacter tropicus sp. nov., isolated from tropical soil.</title>
        <authorList>
            <person name="Lee J.J."/>
            <person name="Kang M.S."/>
            <person name="Kim G.S."/>
            <person name="Lee C.S."/>
            <person name="Lim S."/>
            <person name="Lee J."/>
            <person name="Roh S.H."/>
            <person name="Kang H."/>
            <person name="Ha J.M."/>
            <person name="Bae S."/>
            <person name="Jung H.Y."/>
            <person name="Kim M.K."/>
        </authorList>
    </citation>
    <scope>NUCLEOTIDE SEQUENCE [LARGE SCALE GENOMIC DNA]</scope>
    <source>
        <strain evidence="12 13">LCS9</strain>
    </source>
</reference>
<reference evidence="13" key="1">
    <citation type="submission" date="2015-01" db="EMBL/GenBank/DDBJ databases">
        <title>Flavisolibacter sp./LCS9/ whole genome sequencing.</title>
        <authorList>
            <person name="Kim M.K."/>
            <person name="Srinivasan S."/>
            <person name="Lee J.-J."/>
        </authorList>
    </citation>
    <scope>NUCLEOTIDE SEQUENCE [LARGE SCALE GENOMIC DNA]</scope>
    <source>
        <strain evidence="13">LCS9</strain>
    </source>
</reference>
<keyword evidence="4 8" id="KW-0812">Transmembrane</keyword>
<keyword evidence="2 8" id="KW-0813">Transport</keyword>
<organism evidence="12 13">
    <name type="scientific">Flavisolibacter tropicus</name>
    <dbReference type="NCBI Taxonomy" id="1492898"/>
    <lineage>
        <taxon>Bacteria</taxon>
        <taxon>Pseudomonadati</taxon>
        <taxon>Bacteroidota</taxon>
        <taxon>Chitinophagia</taxon>
        <taxon>Chitinophagales</taxon>
        <taxon>Chitinophagaceae</taxon>
        <taxon>Flavisolibacter</taxon>
    </lineage>
</organism>
<keyword evidence="13" id="KW-1185">Reference proteome</keyword>
<dbReference type="InterPro" id="IPR008969">
    <property type="entry name" value="CarboxyPept-like_regulatory"/>
</dbReference>
<protein>
    <submittedName>
        <fullName evidence="12">TonB-dependent receptor</fullName>
    </submittedName>
</protein>
<evidence type="ECO:0000256" key="3">
    <source>
        <dbReference type="ARBA" id="ARBA00022452"/>
    </source>
</evidence>
<dbReference type="InterPro" id="IPR039426">
    <property type="entry name" value="TonB-dep_rcpt-like"/>
</dbReference>
<dbReference type="PROSITE" id="PS52016">
    <property type="entry name" value="TONB_DEPENDENT_REC_3"/>
    <property type="match status" value="1"/>
</dbReference>
<dbReference type="InterPro" id="IPR023996">
    <property type="entry name" value="TonB-dep_OMP_SusC/RagA"/>
</dbReference>
<keyword evidence="3 8" id="KW-1134">Transmembrane beta strand</keyword>
<dbReference type="NCBIfam" id="TIGR04057">
    <property type="entry name" value="SusC_RagA_signa"/>
    <property type="match status" value="1"/>
</dbReference>
<evidence type="ECO:0000259" key="11">
    <source>
        <dbReference type="Pfam" id="PF07715"/>
    </source>
</evidence>
<dbReference type="Pfam" id="PF00593">
    <property type="entry name" value="TonB_dep_Rec_b-barrel"/>
    <property type="match status" value="1"/>
</dbReference>
<keyword evidence="5 9" id="KW-0798">TonB box</keyword>
<feature type="domain" description="TonB-dependent receptor-like beta-barrel" evidence="10">
    <location>
        <begin position="428"/>
        <end position="816"/>
    </location>
</feature>
<name>A0A172U278_9BACT</name>
<evidence type="ECO:0000256" key="2">
    <source>
        <dbReference type="ARBA" id="ARBA00022448"/>
    </source>
</evidence>
<dbReference type="Proteomes" id="UP000077177">
    <property type="component" value="Chromosome"/>
</dbReference>
<dbReference type="KEGG" id="fla:SY85_11670"/>
<keyword evidence="12" id="KW-0675">Receptor</keyword>
<sequence>MLLVGVLSVSASAQTATIKGTVRDTKGEALEGVNIVVKNSTVGTTSNASGHYTITVKGPNDVLVFSSVGYENSEVVVGGNGSIDLMLTPKTITGNEVVVVGYGTQSKRNITGAVAKADLSRSENLPNTNITQALRGSVAGVQVTDNGRPGQGGTILIRGPRSLSASNNPLVVLDGIIFGGSLADINPNDILSMDILKDASAAAIYGSRAANGVILVTSKKGVTEKPTIRVNTFHGVSDWAYKMKTFDTERYVQSKLDYRKQSGLEADPAKILDYLNKSEADNYKNGVSHDPWEMASQKGRISSYDLSVSGRAKAVNYYLSAGLVDEKGLIYNDNQKRTSLRANLDTKITDWLNIGTNATFVQRDLSGVSADLSFAYTNSPLGNWFYPDGEPTQYIVAEDQAYGNPLRAPLLTTNEEINNSLFSNFYAKVDVPFVKGLSYRMNYSPNYRWNHNYDFFRQDKHLTNNTTSATKYNFEGFDWVLENILTYKRKIARDHNVDFTFLYGRNHSETESTTATASQLSVDALGYNNLGLGTVLSTTSAADASEGISSMARVNYQFRNKYMLTLTARRDASSVFAENNKYATFPSGSIAWILSDESFMSRYKFIDMLKLRLSYGSVGNQAINPYQSLGLSNTTQYVFADGGSTSVGVFPSSMANPNLKWETTNTANLGLDFTVLNGRLGGTVEVYNSDTRDLLVRRTIPTLTGYSSIFTNIGETNNRGIELSLNSVNVQGKNFEWTSNFVLSHNKNKIVHLYGSDINNDGKEDDDISNRWFIGQPITTYFDYVFDGIYQEGDNIPAGSKPGFVRLKDVDGNKKIDANDRAIVGSGGQPKYRFGITNNFKYRNLSLSVFVNGMQGWISSFPLLNTAVSPNAPGRGLNQMDAGYWTAENKSATRPSLVYNNPLGHNWYMSRNFVRIQDVSLAYEFSKDMLSKVKLQNLRVFVSGKNLYTFTDWLGADPEVGGTQPGDLYPMPRSLTIGLNVGF</sequence>
<dbReference type="Gene3D" id="2.60.40.1120">
    <property type="entry name" value="Carboxypeptidase-like, regulatory domain"/>
    <property type="match status" value="1"/>
</dbReference>
<dbReference type="EMBL" id="CP011390">
    <property type="protein sequence ID" value="ANE53445.1"/>
    <property type="molecule type" value="Genomic_DNA"/>
</dbReference>
<evidence type="ECO:0000256" key="6">
    <source>
        <dbReference type="ARBA" id="ARBA00023136"/>
    </source>
</evidence>
<dbReference type="SUPFAM" id="SSF56935">
    <property type="entry name" value="Porins"/>
    <property type="match status" value="1"/>
</dbReference>
<keyword evidence="7 8" id="KW-0998">Cell outer membrane</keyword>
<keyword evidence="6 8" id="KW-0472">Membrane</keyword>
<evidence type="ECO:0000256" key="1">
    <source>
        <dbReference type="ARBA" id="ARBA00004571"/>
    </source>
</evidence>
<comment type="subcellular location">
    <subcellularLocation>
        <location evidence="1 8">Cell outer membrane</location>
        <topology evidence="1 8">Multi-pass membrane protein</topology>
    </subcellularLocation>
</comment>
<dbReference type="PATRIC" id="fig|1492898.3.peg.2515"/>
<dbReference type="InterPro" id="IPR023997">
    <property type="entry name" value="TonB-dep_OMP_SusC/RagA_CS"/>
</dbReference>
<feature type="domain" description="TonB-dependent receptor plug" evidence="11">
    <location>
        <begin position="107"/>
        <end position="213"/>
    </location>
</feature>
<dbReference type="STRING" id="1492898.SY85_11670"/>
<evidence type="ECO:0000256" key="9">
    <source>
        <dbReference type="RuleBase" id="RU003357"/>
    </source>
</evidence>
<gene>
    <name evidence="12" type="ORF">SY85_11670</name>
</gene>
<dbReference type="Pfam" id="PF07715">
    <property type="entry name" value="Plug"/>
    <property type="match status" value="1"/>
</dbReference>
<comment type="similarity">
    <text evidence="8 9">Belongs to the TonB-dependent receptor family.</text>
</comment>
<dbReference type="SUPFAM" id="SSF49464">
    <property type="entry name" value="Carboxypeptidase regulatory domain-like"/>
    <property type="match status" value="1"/>
</dbReference>
<evidence type="ECO:0000256" key="4">
    <source>
        <dbReference type="ARBA" id="ARBA00022692"/>
    </source>
</evidence>
<evidence type="ECO:0000256" key="7">
    <source>
        <dbReference type="ARBA" id="ARBA00023237"/>
    </source>
</evidence>
<dbReference type="InterPro" id="IPR012910">
    <property type="entry name" value="Plug_dom"/>
</dbReference>